<evidence type="ECO:0000313" key="3">
    <source>
        <dbReference type="Proteomes" id="UP000250235"/>
    </source>
</evidence>
<keyword evidence="1" id="KW-0812">Transmembrane</keyword>
<dbReference type="AlphaFoldDB" id="A0A2Z7C2K9"/>
<dbReference type="Proteomes" id="UP000250235">
    <property type="component" value="Unassembled WGS sequence"/>
</dbReference>
<organism evidence="2 3">
    <name type="scientific">Dorcoceras hygrometricum</name>
    <dbReference type="NCBI Taxonomy" id="472368"/>
    <lineage>
        <taxon>Eukaryota</taxon>
        <taxon>Viridiplantae</taxon>
        <taxon>Streptophyta</taxon>
        <taxon>Embryophyta</taxon>
        <taxon>Tracheophyta</taxon>
        <taxon>Spermatophyta</taxon>
        <taxon>Magnoliopsida</taxon>
        <taxon>eudicotyledons</taxon>
        <taxon>Gunneridae</taxon>
        <taxon>Pentapetalae</taxon>
        <taxon>asterids</taxon>
        <taxon>lamiids</taxon>
        <taxon>Lamiales</taxon>
        <taxon>Gesneriaceae</taxon>
        <taxon>Didymocarpoideae</taxon>
        <taxon>Trichosporeae</taxon>
        <taxon>Loxocarpinae</taxon>
        <taxon>Dorcoceras</taxon>
    </lineage>
</organism>
<sequence length="198" mass="21719">MSLFDLQDVCIAIGSLATLDLPMVVDLIGIYVLKGRKWVCLVTLVMSLFDLQDVCIAIGSLATLDLPMVVDLIGIYVLKGRTRRPTSLLPSAAAHRTLSSPIAAVPPPRDRTCFDHRDEEIPFVSNSSVLIVQADEGFVFPIVDLIRRSTAAYLFKCRFPCETGRSQAPRRQQGHGSCFVMQAEAVDPDTILLTGIPF</sequence>
<feature type="transmembrane region" description="Helical" evidence="1">
    <location>
        <begin position="12"/>
        <end position="33"/>
    </location>
</feature>
<reference evidence="2 3" key="1">
    <citation type="journal article" date="2015" name="Proc. Natl. Acad. Sci. U.S.A.">
        <title>The resurrection genome of Boea hygrometrica: A blueprint for survival of dehydration.</title>
        <authorList>
            <person name="Xiao L."/>
            <person name="Yang G."/>
            <person name="Zhang L."/>
            <person name="Yang X."/>
            <person name="Zhao S."/>
            <person name="Ji Z."/>
            <person name="Zhou Q."/>
            <person name="Hu M."/>
            <person name="Wang Y."/>
            <person name="Chen M."/>
            <person name="Xu Y."/>
            <person name="Jin H."/>
            <person name="Xiao X."/>
            <person name="Hu G."/>
            <person name="Bao F."/>
            <person name="Hu Y."/>
            <person name="Wan P."/>
            <person name="Li L."/>
            <person name="Deng X."/>
            <person name="Kuang T."/>
            <person name="Xiang C."/>
            <person name="Zhu J.K."/>
            <person name="Oliver M.J."/>
            <person name="He Y."/>
        </authorList>
    </citation>
    <scope>NUCLEOTIDE SEQUENCE [LARGE SCALE GENOMIC DNA]</scope>
    <source>
        <strain evidence="3">cv. XS01</strain>
    </source>
</reference>
<name>A0A2Z7C2K9_9LAMI</name>
<gene>
    <name evidence="2" type="ORF">F511_22429</name>
</gene>
<accession>A0A2Z7C2K9</accession>
<keyword evidence="1" id="KW-1133">Transmembrane helix</keyword>
<evidence type="ECO:0000256" key="1">
    <source>
        <dbReference type="SAM" id="Phobius"/>
    </source>
</evidence>
<feature type="transmembrane region" description="Helical" evidence="1">
    <location>
        <begin position="54"/>
        <end position="78"/>
    </location>
</feature>
<evidence type="ECO:0000313" key="2">
    <source>
        <dbReference type="EMBL" id="KZV38737.1"/>
    </source>
</evidence>
<keyword evidence="3" id="KW-1185">Reference proteome</keyword>
<dbReference type="EMBL" id="KV001742">
    <property type="protein sequence ID" value="KZV38737.1"/>
    <property type="molecule type" value="Genomic_DNA"/>
</dbReference>
<keyword evidence="1" id="KW-0472">Membrane</keyword>
<proteinExistence type="predicted"/>
<protein>
    <submittedName>
        <fullName evidence="2">F-box family protein</fullName>
    </submittedName>
</protein>